<name>A0AAD1W4M5_PELCU</name>
<dbReference type="AlphaFoldDB" id="A0AAD1W4M5"/>
<proteinExistence type="predicted"/>
<organism evidence="2 3">
    <name type="scientific">Pelobates cultripes</name>
    <name type="common">Western spadefoot toad</name>
    <dbReference type="NCBI Taxonomy" id="61616"/>
    <lineage>
        <taxon>Eukaryota</taxon>
        <taxon>Metazoa</taxon>
        <taxon>Chordata</taxon>
        <taxon>Craniata</taxon>
        <taxon>Vertebrata</taxon>
        <taxon>Euteleostomi</taxon>
        <taxon>Amphibia</taxon>
        <taxon>Batrachia</taxon>
        <taxon>Anura</taxon>
        <taxon>Pelobatoidea</taxon>
        <taxon>Pelobatidae</taxon>
        <taxon>Pelobates</taxon>
    </lineage>
</organism>
<feature type="region of interest" description="Disordered" evidence="1">
    <location>
        <begin position="22"/>
        <end position="123"/>
    </location>
</feature>
<feature type="compositionally biased region" description="Polar residues" evidence="1">
    <location>
        <begin position="39"/>
        <end position="48"/>
    </location>
</feature>
<gene>
    <name evidence="2" type="ORF">PECUL_23A050337</name>
</gene>
<sequence>MPVAIPSISHPPRPGRKVLVKAKHSSKLMMDSKTPVTDGANNEPSCKRTSSRAKTARHWKWAKAQPDTTESELSSDEESAPTLDIDQSNDLSDLDSEYGKDEECNPSTKIHISGMSSSDLHKE</sequence>
<reference evidence="2" key="1">
    <citation type="submission" date="2022-03" db="EMBL/GenBank/DDBJ databases">
        <authorList>
            <person name="Alioto T."/>
            <person name="Alioto T."/>
            <person name="Gomez Garrido J."/>
        </authorList>
    </citation>
    <scope>NUCLEOTIDE SEQUENCE</scope>
</reference>
<protein>
    <submittedName>
        <fullName evidence="2">Uncharacterized protein</fullName>
    </submittedName>
</protein>
<accession>A0AAD1W4M5</accession>
<dbReference type="EMBL" id="OW240915">
    <property type="protein sequence ID" value="CAH2284390.1"/>
    <property type="molecule type" value="Genomic_DNA"/>
</dbReference>
<evidence type="ECO:0000313" key="2">
    <source>
        <dbReference type="EMBL" id="CAH2284390.1"/>
    </source>
</evidence>
<feature type="compositionally biased region" description="Polar residues" evidence="1">
    <location>
        <begin position="105"/>
        <end position="123"/>
    </location>
</feature>
<evidence type="ECO:0000313" key="3">
    <source>
        <dbReference type="Proteomes" id="UP001295444"/>
    </source>
</evidence>
<dbReference type="Proteomes" id="UP001295444">
    <property type="component" value="Chromosome 04"/>
</dbReference>
<feature type="compositionally biased region" description="Basic residues" evidence="1">
    <location>
        <begin position="49"/>
        <end position="61"/>
    </location>
</feature>
<feature type="compositionally biased region" description="Acidic residues" evidence="1">
    <location>
        <begin position="69"/>
        <end position="79"/>
    </location>
</feature>
<feature type="non-terminal residue" evidence="2">
    <location>
        <position position="123"/>
    </location>
</feature>
<evidence type="ECO:0000256" key="1">
    <source>
        <dbReference type="SAM" id="MobiDB-lite"/>
    </source>
</evidence>
<keyword evidence="3" id="KW-1185">Reference proteome</keyword>